<evidence type="ECO:0000256" key="1">
    <source>
        <dbReference type="SAM" id="MobiDB-lite"/>
    </source>
</evidence>
<dbReference type="AlphaFoldDB" id="A0A0D7B1B4"/>
<feature type="compositionally biased region" description="Acidic residues" evidence="1">
    <location>
        <begin position="58"/>
        <end position="76"/>
    </location>
</feature>
<proteinExistence type="predicted"/>
<feature type="compositionally biased region" description="Basic and acidic residues" evidence="1">
    <location>
        <begin position="42"/>
        <end position="51"/>
    </location>
</feature>
<keyword evidence="3" id="KW-1185">Reference proteome</keyword>
<sequence>MSRKSKRFANRGIQVPSGTTVEQDDQGDTEHVELVTPGVRSAESERSKERASLAVSVEEVEDGGSEGDGSDNEEDDKEKCELRILEFTLVSSNADHLQQVQN</sequence>
<evidence type="ECO:0000313" key="3">
    <source>
        <dbReference type="Proteomes" id="UP000054007"/>
    </source>
</evidence>
<protein>
    <submittedName>
        <fullName evidence="2">Uncharacterized protein</fullName>
    </submittedName>
</protein>
<dbReference type="Proteomes" id="UP000054007">
    <property type="component" value="Unassembled WGS sequence"/>
</dbReference>
<name>A0A0D7B1B4_9AGAR</name>
<dbReference type="EMBL" id="KN880662">
    <property type="protein sequence ID" value="KIY63954.1"/>
    <property type="molecule type" value="Genomic_DNA"/>
</dbReference>
<accession>A0A0D7B1B4</accession>
<organism evidence="2 3">
    <name type="scientific">Cylindrobasidium torrendii FP15055 ss-10</name>
    <dbReference type="NCBI Taxonomy" id="1314674"/>
    <lineage>
        <taxon>Eukaryota</taxon>
        <taxon>Fungi</taxon>
        <taxon>Dikarya</taxon>
        <taxon>Basidiomycota</taxon>
        <taxon>Agaricomycotina</taxon>
        <taxon>Agaricomycetes</taxon>
        <taxon>Agaricomycetidae</taxon>
        <taxon>Agaricales</taxon>
        <taxon>Marasmiineae</taxon>
        <taxon>Physalacriaceae</taxon>
        <taxon>Cylindrobasidium</taxon>
    </lineage>
</organism>
<evidence type="ECO:0000313" key="2">
    <source>
        <dbReference type="EMBL" id="KIY63954.1"/>
    </source>
</evidence>
<feature type="region of interest" description="Disordered" evidence="1">
    <location>
        <begin position="1"/>
        <end position="79"/>
    </location>
</feature>
<gene>
    <name evidence="2" type="ORF">CYLTODRAFT_119219</name>
</gene>
<reference evidence="2 3" key="1">
    <citation type="journal article" date="2015" name="Fungal Genet. Biol.">
        <title>Evolution of novel wood decay mechanisms in Agaricales revealed by the genome sequences of Fistulina hepatica and Cylindrobasidium torrendii.</title>
        <authorList>
            <person name="Floudas D."/>
            <person name="Held B.W."/>
            <person name="Riley R."/>
            <person name="Nagy L.G."/>
            <person name="Koehler G."/>
            <person name="Ransdell A.S."/>
            <person name="Younus H."/>
            <person name="Chow J."/>
            <person name="Chiniquy J."/>
            <person name="Lipzen A."/>
            <person name="Tritt A."/>
            <person name="Sun H."/>
            <person name="Haridas S."/>
            <person name="LaButti K."/>
            <person name="Ohm R.A."/>
            <person name="Kues U."/>
            <person name="Blanchette R.A."/>
            <person name="Grigoriev I.V."/>
            <person name="Minto R.E."/>
            <person name="Hibbett D.S."/>
        </authorList>
    </citation>
    <scope>NUCLEOTIDE SEQUENCE [LARGE SCALE GENOMIC DNA]</scope>
    <source>
        <strain evidence="2 3">FP15055 ss-10</strain>
    </source>
</reference>